<dbReference type="Proteomes" id="UP001597368">
    <property type="component" value="Unassembled WGS sequence"/>
</dbReference>
<dbReference type="InterPro" id="IPR036388">
    <property type="entry name" value="WH-like_DNA-bd_sf"/>
</dbReference>
<evidence type="ECO:0008006" key="3">
    <source>
        <dbReference type="Google" id="ProtNLM"/>
    </source>
</evidence>
<evidence type="ECO:0000313" key="2">
    <source>
        <dbReference type="Proteomes" id="UP001597368"/>
    </source>
</evidence>
<gene>
    <name evidence="1" type="ORF">ACFSKW_42405</name>
</gene>
<dbReference type="InterPro" id="IPR036390">
    <property type="entry name" value="WH_DNA-bd_sf"/>
</dbReference>
<sequence length="77" mass="8196">MEPHDVQALSDVDLAVYEAVAAIAVGGDEARVADVSRMAGMSEDETRRSIATLVAMGQVVPKGEGYTLGRHDFGLEY</sequence>
<evidence type="ECO:0000313" key="1">
    <source>
        <dbReference type="EMBL" id="MFD1938149.1"/>
    </source>
</evidence>
<accession>A0ABW4TAI3</accession>
<dbReference type="SUPFAM" id="SSF46785">
    <property type="entry name" value="Winged helix' DNA-binding domain"/>
    <property type="match status" value="1"/>
</dbReference>
<protein>
    <recommendedName>
        <fullName evidence="3">TrmB family transcriptional regulator</fullName>
    </recommendedName>
</protein>
<dbReference type="RefSeq" id="WP_379579956.1">
    <property type="nucleotide sequence ID" value="NZ_JBHUFV010000061.1"/>
</dbReference>
<name>A0ABW4TAI3_9ACTN</name>
<comment type="caution">
    <text evidence="1">The sequence shown here is derived from an EMBL/GenBank/DDBJ whole genome shotgun (WGS) entry which is preliminary data.</text>
</comment>
<reference evidence="2" key="1">
    <citation type="journal article" date="2019" name="Int. J. Syst. Evol. Microbiol.">
        <title>The Global Catalogue of Microorganisms (GCM) 10K type strain sequencing project: providing services to taxonomists for standard genome sequencing and annotation.</title>
        <authorList>
            <consortium name="The Broad Institute Genomics Platform"/>
            <consortium name="The Broad Institute Genome Sequencing Center for Infectious Disease"/>
            <person name="Wu L."/>
            <person name="Ma J."/>
        </authorList>
    </citation>
    <scope>NUCLEOTIDE SEQUENCE [LARGE SCALE GENOMIC DNA]</scope>
    <source>
        <strain evidence="2">ICMP 6774ER</strain>
    </source>
</reference>
<dbReference type="EMBL" id="JBHUFV010000061">
    <property type="protein sequence ID" value="MFD1938149.1"/>
    <property type="molecule type" value="Genomic_DNA"/>
</dbReference>
<keyword evidence="2" id="KW-1185">Reference proteome</keyword>
<proteinExistence type="predicted"/>
<organism evidence="1 2">
    <name type="scientific">Nonomuraea mangrovi</name>
    <dbReference type="NCBI Taxonomy" id="2316207"/>
    <lineage>
        <taxon>Bacteria</taxon>
        <taxon>Bacillati</taxon>
        <taxon>Actinomycetota</taxon>
        <taxon>Actinomycetes</taxon>
        <taxon>Streptosporangiales</taxon>
        <taxon>Streptosporangiaceae</taxon>
        <taxon>Nonomuraea</taxon>
    </lineage>
</organism>
<dbReference type="Gene3D" id="1.10.10.10">
    <property type="entry name" value="Winged helix-like DNA-binding domain superfamily/Winged helix DNA-binding domain"/>
    <property type="match status" value="1"/>
</dbReference>